<organism evidence="1 2">
    <name type="scientific">Owenia fusiformis</name>
    <name type="common">Polychaete worm</name>
    <dbReference type="NCBI Taxonomy" id="6347"/>
    <lineage>
        <taxon>Eukaryota</taxon>
        <taxon>Metazoa</taxon>
        <taxon>Spiralia</taxon>
        <taxon>Lophotrochozoa</taxon>
        <taxon>Annelida</taxon>
        <taxon>Polychaeta</taxon>
        <taxon>Sedentaria</taxon>
        <taxon>Canalipalpata</taxon>
        <taxon>Sabellida</taxon>
        <taxon>Oweniida</taxon>
        <taxon>Oweniidae</taxon>
        <taxon>Owenia</taxon>
    </lineage>
</organism>
<gene>
    <name evidence="1" type="ORF">OFUS_LOCUS26114</name>
</gene>
<dbReference type="Proteomes" id="UP000749559">
    <property type="component" value="Unassembled WGS sequence"/>
</dbReference>
<dbReference type="OrthoDB" id="10093585at2759"/>
<dbReference type="EMBL" id="CAIIXF020000012">
    <property type="protein sequence ID" value="CAH1802436.1"/>
    <property type="molecule type" value="Genomic_DNA"/>
</dbReference>
<feature type="non-terminal residue" evidence="1">
    <location>
        <position position="210"/>
    </location>
</feature>
<evidence type="ECO:0000313" key="1">
    <source>
        <dbReference type="EMBL" id="CAH1802436.1"/>
    </source>
</evidence>
<reference evidence="1" key="1">
    <citation type="submission" date="2022-03" db="EMBL/GenBank/DDBJ databases">
        <authorList>
            <person name="Martin C."/>
        </authorList>
    </citation>
    <scope>NUCLEOTIDE SEQUENCE</scope>
</reference>
<protein>
    <recommendedName>
        <fullName evidence="3">CCHC-type domain-containing protein</fullName>
    </recommendedName>
</protein>
<name>A0A8S4QA22_OWEFU</name>
<comment type="caution">
    <text evidence="1">The sequence shown here is derived from an EMBL/GenBank/DDBJ whole genome shotgun (WGS) entry which is preliminary data.</text>
</comment>
<keyword evidence="2" id="KW-1185">Reference proteome</keyword>
<accession>A0A8S4QA22</accession>
<proteinExistence type="predicted"/>
<evidence type="ECO:0000313" key="2">
    <source>
        <dbReference type="Proteomes" id="UP000749559"/>
    </source>
</evidence>
<sequence>MDFANVNLWLKMDFGRRKVKELEIARLRYDEMGEITNDPIAGVQLIWGGSNIAIIYCRDLEAKAQIVSIGQINCNGQLVQIMNYTEESLKPPERVSIHGIPLHISNIEKQDWISERVTITTPVQYAMKESNGIRINSGNRFCYGHVKTGVIFPRYNNYTTSNPFDTQSLIDYEVTIYINSQPINCARCKDLSHMSRECPKNKPRCRQCGS</sequence>
<evidence type="ECO:0008006" key="3">
    <source>
        <dbReference type="Google" id="ProtNLM"/>
    </source>
</evidence>
<dbReference type="AlphaFoldDB" id="A0A8S4QA22"/>